<dbReference type="InterPro" id="IPR007844">
    <property type="entry name" value="AsmA"/>
</dbReference>
<feature type="domain" description="AsmA" evidence="2">
    <location>
        <begin position="232"/>
        <end position="582"/>
    </location>
</feature>
<evidence type="ECO:0000256" key="1">
    <source>
        <dbReference type="SAM" id="Phobius"/>
    </source>
</evidence>
<proteinExistence type="predicted"/>
<keyword evidence="1" id="KW-0472">Membrane</keyword>
<dbReference type="EMBL" id="CP146369">
    <property type="protein sequence ID" value="WWT53561.1"/>
    <property type="molecule type" value="Genomic_DNA"/>
</dbReference>
<evidence type="ECO:0000259" key="2">
    <source>
        <dbReference type="Pfam" id="PF05170"/>
    </source>
</evidence>
<name>A0ABZ2I9F2_9CAUL</name>
<dbReference type="RefSeq" id="WP_338575401.1">
    <property type="nucleotide sequence ID" value="NZ_CP146369.1"/>
</dbReference>
<dbReference type="Proteomes" id="UP001363460">
    <property type="component" value="Chromosome"/>
</dbReference>
<reference evidence="3 4" key="1">
    <citation type="submission" date="2024-02" db="EMBL/GenBank/DDBJ databases">
        <title>Distribution and functional of Brevundimonas-related endobacteria within Verticillium dahliae.</title>
        <authorList>
            <person name="Zeng H."/>
        </authorList>
    </citation>
    <scope>NUCLEOTIDE SEQUENCE [LARGE SCALE GENOMIC DNA]</scope>
    <source>
        <strain evidence="3 4">TRM 44200</strain>
    </source>
</reference>
<evidence type="ECO:0000313" key="4">
    <source>
        <dbReference type="Proteomes" id="UP001363460"/>
    </source>
</evidence>
<organism evidence="3 4">
    <name type="scientific">Brevundimonas olei</name>
    <dbReference type="NCBI Taxonomy" id="657642"/>
    <lineage>
        <taxon>Bacteria</taxon>
        <taxon>Pseudomonadati</taxon>
        <taxon>Pseudomonadota</taxon>
        <taxon>Alphaproteobacteria</taxon>
        <taxon>Caulobacterales</taxon>
        <taxon>Caulobacteraceae</taxon>
        <taxon>Brevundimonas</taxon>
    </lineage>
</organism>
<evidence type="ECO:0000313" key="3">
    <source>
        <dbReference type="EMBL" id="WWT53561.1"/>
    </source>
</evidence>
<dbReference type="Pfam" id="PF05170">
    <property type="entry name" value="AsmA"/>
    <property type="match status" value="2"/>
</dbReference>
<gene>
    <name evidence="3" type="ORF">V8J38_09820</name>
</gene>
<sequence>MIDRPGAKSAIDSLRQKAEAALRRAAEGRDALYAYVVARDPLWLAVRRPGRPELIAAAITFALVAAFLLFLVLFDWNWVRGPIGRAASASTGREVALKGDLDVRLFSWTPSATVRGLSVGGPTWASGRNTAEIERLDVSIRLRRLFLGQIEVASLTLTRPRVHLVVDSQGRRSWDLEPDRPDDGRGARLPVIQQLVIHDGRLMLNEQRRGMTLDAVVTAREARSPQDGESGFVLDGKGTMNGEPLTLRVTGGPFINIRRDRPYAFTAELAGASSRLSAAGAVTRPFDLGRFNARLELQGRDLADLYLLTGITTPNTPPYRLRGSLTRDGARFRFADFRGQVGSSDLSGTLEVNRVEGRRRVDAELASRALDIDDLAAVLGARPQVTTAGTVATSGQPGKLLPDAPLRTERLRVMDGTLAYRAASVKANAFDIRQVRLGADLKDGVLKLDPVSFAFNRGELNGTARIDATKDTPYSAVDFRLSGYPLESIIPARDGAPTVTGRALGRAKLEGPGASIHELAARSKGSLSLVVPQGRMRSAFAELLGINVGAGVRKLLSGDQSASPIRCAVADFKVSDGVATARTLVIDTDVVLAQGSGTIDLGAEKLNLKIDGETKKPRLLRVWAPITITGPLASPDLGVDVSAVATQGGVVGALATLVSPIAALLGFIDPGLAEDADCGSLIASAR</sequence>
<feature type="transmembrane region" description="Helical" evidence="1">
    <location>
        <begin position="54"/>
        <end position="74"/>
    </location>
</feature>
<dbReference type="PANTHER" id="PTHR30441:SF9">
    <property type="entry name" value="ASMA FAMILY PROTEIN YHJG"/>
    <property type="match status" value="1"/>
</dbReference>
<feature type="domain" description="AsmA" evidence="2">
    <location>
        <begin position="58"/>
        <end position="176"/>
    </location>
</feature>
<keyword evidence="1" id="KW-1133">Transmembrane helix</keyword>
<accession>A0ABZ2I9F2</accession>
<dbReference type="InterPro" id="IPR052894">
    <property type="entry name" value="AsmA-related"/>
</dbReference>
<dbReference type="PANTHER" id="PTHR30441">
    <property type="entry name" value="DUF748 DOMAIN-CONTAINING PROTEIN"/>
    <property type="match status" value="1"/>
</dbReference>
<keyword evidence="1" id="KW-0812">Transmembrane</keyword>
<keyword evidence="4" id="KW-1185">Reference proteome</keyword>
<protein>
    <submittedName>
        <fullName evidence="3">AsmA family protein</fullName>
    </submittedName>
</protein>